<dbReference type="EMBL" id="JAECZO010000104">
    <property type="protein sequence ID" value="KAK7197399.1"/>
    <property type="molecule type" value="Genomic_DNA"/>
</dbReference>
<gene>
    <name evidence="3" type="ORF">NESM_000688100</name>
</gene>
<protein>
    <submittedName>
        <fullName evidence="3">META domain containing protein</fullName>
    </submittedName>
</protein>
<dbReference type="Pfam" id="PF09149">
    <property type="entry name" value="DUF1935"/>
    <property type="match status" value="1"/>
</dbReference>
<evidence type="ECO:0000259" key="1">
    <source>
        <dbReference type="Pfam" id="PF03724"/>
    </source>
</evidence>
<feature type="domain" description="DUF1935" evidence="2">
    <location>
        <begin position="340"/>
        <end position="443"/>
    </location>
</feature>
<feature type="domain" description="DUF306" evidence="1">
    <location>
        <begin position="226"/>
        <end position="327"/>
    </location>
</feature>
<dbReference type="InterPro" id="IPR013780">
    <property type="entry name" value="Glyco_hydro_b"/>
</dbReference>
<dbReference type="AlphaFoldDB" id="A0AAW0EWV9"/>
<dbReference type="Gene3D" id="2.60.40.1180">
    <property type="entry name" value="Golgi alpha-mannosidase II"/>
    <property type="match status" value="1"/>
</dbReference>
<accession>A0AAW0EWV9</accession>
<feature type="domain" description="DUF306" evidence="1">
    <location>
        <begin position="9"/>
        <end position="102"/>
    </location>
</feature>
<organism evidence="3 4">
    <name type="scientific">Novymonas esmeraldas</name>
    <dbReference type="NCBI Taxonomy" id="1808958"/>
    <lineage>
        <taxon>Eukaryota</taxon>
        <taxon>Discoba</taxon>
        <taxon>Euglenozoa</taxon>
        <taxon>Kinetoplastea</taxon>
        <taxon>Metakinetoplastina</taxon>
        <taxon>Trypanosomatida</taxon>
        <taxon>Trypanosomatidae</taxon>
        <taxon>Novymonas</taxon>
    </lineage>
</organism>
<comment type="caution">
    <text evidence="3">The sequence shown here is derived from an EMBL/GenBank/DDBJ whole genome shotgun (WGS) entry which is preliminary data.</text>
</comment>
<dbReference type="SUPFAM" id="SSF101601">
    <property type="entry name" value="Smp-1-like"/>
    <property type="match status" value="1"/>
</dbReference>
<dbReference type="InterPro" id="IPR036310">
    <property type="entry name" value="Smp-1-like_sf"/>
</dbReference>
<dbReference type="InterPro" id="IPR005184">
    <property type="entry name" value="DUF306_Meta_HslJ"/>
</dbReference>
<dbReference type="PANTHER" id="PTHR47047:SF8">
    <property type="entry name" value="CYSTEINE PEPTIDASE, PUTATIVE-RELATED"/>
    <property type="match status" value="1"/>
</dbReference>
<dbReference type="Proteomes" id="UP001430356">
    <property type="component" value="Unassembled WGS sequence"/>
</dbReference>
<dbReference type="Gene3D" id="2.40.128.270">
    <property type="match status" value="1"/>
</dbReference>
<dbReference type="InterPro" id="IPR015232">
    <property type="entry name" value="DUF1935"/>
</dbReference>
<evidence type="ECO:0000313" key="4">
    <source>
        <dbReference type="Proteomes" id="UP001430356"/>
    </source>
</evidence>
<evidence type="ECO:0000313" key="3">
    <source>
        <dbReference type="EMBL" id="KAK7197399.1"/>
    </source>
</evidence>
<reference evidence="3 4" key="1">
    <citation type="journal article" date="2021" name="MBio">
        <title>A New Model Trypanosomatid, Novymonas esmeraldas: Genomic Perception of Its 'Candidatus Pandoraea novymonadis' Endosymbiont.</title>
        <authorList>
            <person name="Zakharova A."/>
            <person name="Saura A."/>
            <person name="Butenko A."/>
            <person name="Podesvova L."/>
            <person name="Warmusova S."/>
            <person name="Kostygov A.Y."/>
            <person name="Nenarokova A."/>
            <person name="Lukes J."/>
            <person name="Opperdoes F.R."/>
            <person name="Yurchenko V."/>
        </authorList>
    </citation>
    <scope>NUCLEOTIDE SEQUENCE [LARGE SCALE GENOMIC DNA]</scope>
    <source>
        <strain evidence="3 4">E262AT.01</strain>
    </source>
</reference>
<dbReference type="InterPro" id="IPR038670">
    <property type="entry name" value="HslJ-like_sf"/>
</dbReference>
<dbReference type="Pfam" id="PF03724">
    <property type="entry name" value="META"/>
    <property type="match status" value="2"/>
</dbReference>
<proteinExistence type="predicted"/>
<dbReference type="PANTHER" id="PTHR47047">
    <property type="entry name" value="PUTATIVE-RELATED-RELATED"/>
    <property type="match status" value="1"/>
</dbReference>
<keyword evidence="4" id="KW-1185">Reference proteome</keyword>
<sequence>MATVDDICGAYTLSHCDGKVAPTKATLTIYRNGESITVHATVANDLRGKVHYENRHIAGSLRSTANEASATQESVEQSLGKGFADGFDVVIEADQLLLKNPNTSFVFARASKLSDLHGEHAIIAINNQPPNQEMTIRFIPDGNGGNFVIANIANSLRGSCQIDAGLLRGELVTTQVHADDSMAYVEKVISDGMRKGFRIHKNESGIMLQSSKATVQLCQIVSQTDLEGEYVLKAFNGYAVPTRNQPSIVFKPSNASEVEISIVVANRIRGTAVLNQNVLTSEEPLMSTRMMGTEEESQLESAFNVGFQYGLEAISRGNELTLKNQDCEFILVRTAAPPTQHAGPTYKGTHCNKCFKTEGNGLLFRIINEHEKKWAFYNDTTDFRMHIRATFGARSQIEALDNASLSQDEDGRYIVEATVAPQGTEMFIHGDVNGFKVLYNAEPI</sequence>
<evidence type="ECO:0000259" key="2">
    <source>
        <dbReference type="Pfam" id="PF09149"/>
    </source>
</evidence>
<name>A0AAW0EWV9_9TRYP</name>